<dbReference type="EMBL" id="SZOM01000456">
    <property type="protein sequence ID" value="TKH08485.1"/>
    <property type="molecule type" value="Genomic_DNA"/>
</dbReference>
<comment type="caution">
    <text evidence="1">The sequence shown here is derived from an EMBL/GenBank/DDBJ whole genome shotgun (WGS) entry which is preliminary data.</text>
</comment>
<dbReference type="Proteomes" id="UP000306037">
    <property type="component" value="Unassembled WGS sequence"/>
</dbReference>
<organism evidence="1 2">
    <name type="scientific">Bacillus wiedmannii</name>
    <dbReference type="NCBI Taxonomy" id="1890302"/>
    <lineage>
        <taxon>Bacteria</taxon>
        <taxon>Bacillati</taxon>
        <taxon>Bacillota</taxon>
        <taxon>Bacilli</taxon>
        <taxon>Bacillales</taxon>
        <taxon>Bacillaceae</taxon>
        <taxon>Bacillus</taxon>
        <taxon>Bacillus cereus group</taxon>
    </lineage>
</organism>
<accession>A0A4U2MC04</accession>
<protein>
    <submittedName>
        <fullName evidence="1">Phage portal protein</fullName>
    </submittedName>
</protein>
<sequence length="131" mass="15052">MNQLSFAAIHRYKTKVGDEEIEHVEVFDNATVTYLINENGTFKLNGDYKINPMQHSILIVPAAYFQYREFAEPRGVMIQYGPSNLSYDIISLLEELAKLISDNSNRLDVFCDLYLLFKGLKLNQNASKSCY</sequence>
<proteinExistence type="predicted"/>
<reference evidence="1 2" key="1">
    <citation type="journal article" date="2019" name="Environ. Microbiol.">
        <title>An active ?-lactamase is a part of an orchestrated cell wall stress resistance network of Bacillus subtilis and related rhizosphere species.</title>
        <authorList>
            <person name="Bucher T."/>
            <person name="Keren-Paz A."/>
            <person name="Hausser J."/>
            <person name="Olender T."/>
            <person name="Cytryn E."/>
            <person name="Kolodkin-Gal I."/>
        </authorList>
    </citation>
    <scope>NUCLEOTIDE SEQUENCE [LARGE SCALE GENOMIC DNA]</scope>
    <source>
        <strain evidence="1 2">I71</strain>
    </source>
</reference>
<gene>
    <name evidence="1" type="ORF">FC694_29335</name>
</gene>
<evidence type="ECO:0000313" key="2">
    <source>
        <dbReference type="Proteomes" id="UP000306037"/>
    </source>
</evidence>
<dbReference type="AlphaFoldDB" id="A0A4U2MC04"/>
<evidence type="ECO:0000313" key="1">
    <source>
        <dbReference type="EMBL" id="TKH08485.1"/>
    </source>
</evidence>
<dbReference type="RefSeq" id="WP_137053928.1">
    <property type="nucleotide sequence ID" value="NZ_SZOM01000456.1"/>
</dbReference>
<name>A0A4U2MC04_9BACI</name>